<dbReference type="PANTHER" id="PTHR45647">
    <property type="entry name" value="OS02G0152300 PROTEIN"/>
    <property type="match status" value="1"/>
</dbReference>
<evidence type="ECO:0000256" key="3">
    <source>
        <dbReference type="ARBA" id="ARBA00022786"/>
    </source>
</evidence>
<evidence type="ECO:0000313" key="5">
    <source>
        <dbReference type="Proteomes" id="UP000504603"/>
    </source>
</evidence>
<dbReference type="InterPro" id="IPR000719">
    <property type="entry name" value="Prot_kinase_dom"/>
</dbReference>
<dbReference type="PANTHER" id="PTHR45647:SF43">
    <property type="entry name" value="OS10G0100500 PROTEIN"/>
    <property type="match status" value="1"/>
</dbReference>
<proteinExistence type="predicted"/>
<dbReference type="EC" id="2.3.2.27" evidence="2"/>
<dbReference type="Pfam" id="PF00069">
    <property type="entry name" value="Pkinase"/>
    <property type="match status" value="1"/>
</dbReference>
<comment type="catalytic activity">
    <reaction evidence="1">
        <text>S-ubiquitinyl-[E2 ubiquitin-conjugating enzyme]-L-cysteine + [acceptor protein]-L-lysine = [E2 ubiquitin-conjugating enzyme]-L-cysteine + N(6)-ubiquitinyl-[acceptor protein]-L-lysine.</text>
        <dbReference type="EC" id="2.3.2.27"/>
    </reaction>
</comment>
<dbReference type="PROSITE" id="PS50011">
    <property type="entry name" value="PROTEIN_KINASE_DOM"/>
    <property type="match status" value="1"/>
</dbReference>
<dbReference type="GO" id="GO:0004672">
    <property type="term" value="F:protein kinase activity"/>
    <property type="evidence" value="ECO:0007669"/>
    <property type="project" value="InterPro"/>
</dbReference>
<dbReference type="GO" id="GO:0005524">
    <property type="term" value="F:ATP binding"/>
    <property type="evidence" value="ECO:0007669"/>
    <property type="project" value="InterPro"/>
</dbReference>
<keyword evidence="3" id="KW-0833">Ubl conjugation pathway</keyword>
<protein>
    <recommendedName>
        <fullName evidence="2">RING-type E3 ubiquitin transferase</fullName>
        <ecNumber evidence="2">2.3.2.27</ecNumber>
    </recommendedName>
</protein>
<evidence type="ECO:0000259" key="4">
    <source>
        <dbReference type="PROSITE" id="PS50011"/>
    </source>
</evidence>
<name>A0A6J1DEV6_MOMCH</name>
<dbReference type="GO" id="GO:0061630">
    <property type="term" value="F:ubiquitin protein ligase activity"/>
    <property type="evidence" value="ECO:0007669"/>
    <property type="project" value="UniProtKB-EC"/>
</dbReference>
<dbReference type="RefSeq" id="XP_022151506.1">
    <property type="nucleotide sequence ID" value="XM_022295814.1"/>
</dbReference>
<dbReference type="SUPFAM" id="SSF56112">
    <property type="entry name" value="Protein kinase-like (PK-like)"/>
    <property type="match status" value="1"/>
</dbReference>
<keyword evidence="5" id="KW-1185">Reference proteome</keyword>
<dbReference type="Gene3D" id="1.10.510.10">
    <property type="entry name" value="Transferase(Phosphotransferase) domain 1"/>
    <property type="match status" value="1"/>
</dbReference>
<dbReference type="InterPro" id="IPR011009">
    <property type="entry name" value="Kinase-like_dom_sf"/>
</dbReference>
<organism evidence="5 6">
    <name type="scientific">Momordica charantia</name>
    <name type="common">Bitter gourd</name>
    <name type="synonym">Balsam pear</name>
    <dbReference type="NCBI Taxonomy" id="3673"/>
    <lineage>
        <taxon>Eukaryota</taxon>
        <taxon>Viridiplantae</taxon>
        <taxon>Streptophyta</taxon>
        <taxon>Embryophyta</taxon>
        <taxon>Tracheophyta</taxon>
        <taxon>Spermatophyta</taxon>
        <taxon>Magnoliopsida</taxon>
        <taxon>eudicotyledons</taxon>
        <taxon>Gunneridae</taxon>
        <taxon>Pentapetalae</taxon>
        <taxon>rosids</taxon>
        <taxon>fabids</taxon>
        <taxon>Cucurbitales</taxon>
        <taxon>Cucurbitaceae</taxon>
        <taxon>Momordiceae</taxon>
        <taxon>Momordica</taxon>
    </lineage>
</organism>
<feature type="domain" description="Protein kinase" evidence="4">
    <location>
        <begin position="1"/>
        <end position="178"/>
    </location>
</feature>
<dbReference type="InterPro" id="IPR051348">
    <property type="entry name" value="U-box_ubiquitin_ligases"/>
</dbReference>
<dbReference type="GeneID" id="111019430"/>
<accession>A0A6J1DEV6</accession>
<gene>
    <name evidence="6" type="primary">LOC111019430</name>
</gene>
<evidence type="ECO:0000313" key="6">
    <source>
        <dbReference type="RefSeq" id="XP_022151506.1"/>
    </source>
</evidence>
<evidence type="ECO:0000256" key="1">
    <source>
        <dbReference type="ARBA" id="ARBA00000900"/>
    </source>
</evidence>
<dbReference type="OrthoDB" id="10064100at2759"/>
<evidence type="ECO:0000256" key="2">
    <source>
        <dbReference type="ARBA" id="ARBA00012483"/>
    </source>
</evidence>
<dbReference type="Proteomes" id="UP000504603">
    <property type="component" value="Unplaced"/>
</dbReference>
<dbReference type="KEGG" id="mcha:111019430"/>
<reference evidence="6" key="1">
    <citation type="submission" date="2025-08" db="UniProtKB">
        <authorList>
            <consortium name="RefSeq"/>
        </authorList>
    </citation>
    <scope>IDENTIFICATION</scope>
    <source>
        <strain evidence="6">OHB3-1</strain>
    </source>
</reference>
<dbReference type="AlphaFoldDB" id="A0A6J1DEV6"/>
<sequence length="200" mass="22638">MEAWSLIYEYSPNESPKPPFSKGLKLVHGDLKPEIILLDSQLSFKIGDFGIFRLVSEELPYIQSLPTSTEPKGAFSYTDPEFQRTRVLTSQSDVYSFGLIILQLLTRKPTVGLSPSEVRNLLSSGQLELVLDSSTGEWPETVARRLVDFGLQCCEMKSQDRPKTVICLRRDTSATLFLMPHPAGDYARSIDSSRWIHIRR</sequence>